<evidence type="ECO:0000313" key="2">
    <source>
        <dbReference type="Proteomes" id="UP000198827"/>
    </source>
</evidence>
<organism evidence="1 2">
    <name type="scientific">Pseudomonas arsenicoxydans</name>
    <dbReference type="NCBI Taxonomy" id="702115"/>
    <lineage>
        <taxon>Bacteria</taxon>
        <taxon>Pseudomonadati</taxon>
        <taxon>Pseudomonadota</taxon>
        <taxon>Gammaproteobacteria</taxon>
        <taxon>Pseudomonadales</taxon>
        <taxon>Pseudomonadaceae</taxon>
        <taxon>Pseudomonas</taxon>
    </lineage>
</organism>
<evidence type="ECO:0000313" key="1">
    <source>
        <dbReference type="EMBL" id="SDN62888.1"/>
    </source>
</evidence>
<dbReference type="Proteomes" id="UP000198827">
    <property type="component" value="Chromosome I"/>
</dbReference>
<accession>A0A1H0CYF8</accession>
<name>A0A1H0CYF8_9PSED</name>
<sequence length="45" mass="5249">MARLPRPNYHKEEKMADVKVPQRLDPQEIVKLLVALRRALKARVA</sequence>
<dbReference type="AlphaFoldDB" id="A0A1H0CYF8"/>
<protein>
    <submittedName>
        <fullName evidence="1">Uncharacterized protein</fullName>
    </submittedName>
</protein>
<dbReference type="EMBL" id="LT629705">
    <property type="protein sequence ID" value="SDN62888.1"/>
    <property type="molecule type" value="Genomic_DNA"/>
</dbReference>
<gene>
    <name evidence="1" type="ORF">SAMN04489798_0763</name>
</gene>
<reference evidence="1 2" key="1">
    <citation type="submission" date="2016-10" db="EMBL/GenBank/DDBJ databases">
        <authorList>
            <person name="de Groot N.N."/>
        </authorList>
    </citation>
    <scope>NUCLEOTIDE SEQUENCE [LARGE SCALE GENOMIC DNA]</scope>
    <source>
        <strain evidence="1 2">CECT 7543</strain>
    </source>
</reference>
<proteinExistence type="predicted"/>